<name>A0A0B7JVG1_BIOOC</name>
<protein>
    <submittedName>
        <fullName evidence="2">Uncharacterized protein</fullName>
    </submittedName>
</protein>
<dbReference type="EMBL" id="CDPU01000005">
    <property type="protein sequence ID" value="CEO46481.1"/>
    <property type="molecule type" value="Genomic_DNA"/>
</dbReference>
<organism evidence="2">
    <name type="scientific">Bionectria ochroleuca</name>
    <name type="common">Gliocladium roseum</name>
    <dbReference type="NCBI Taxonomy" id="29856"/>
    <lineage>
        <taxon>Eukaryota</taxon>
        <taxon>Fungi</taxon>
        <taxon>Dikarya</taxon>
        <taxon>Ascomycota</taxon>
        <taxon>Pezizomycotina</taxon>
        <taxon>Sordariomycetes</taxon>
        <taxon>Hypocreomycetidae</taxon>
        <taxon>Hypocreales</taxon>
        <taxon>Bionectriaceae</taxon>
        <taxon>Clonostachys</taxon>
    </lineage>
</organism>
<reference evidence="2" key="1">
    <citation type="submission" date="2015-01" db="EMBL/GenBank/DDBJ databases">
        <authorList>
            <person name="Durling Mikael"/>
        </authorList>
    </citation>
    <scope>NUCLEOTIDE SEQUENCE</scope>
</reference>
<evidence type="ECO:0000256" key="1">
    <source>
        <dbReference type="SAM" id="MobiDB-lite"/>
    </source>
</evidence>
<dbReference type="AlphaFoldDB" id="A0A0B7JVG1"/>
<accession>A0A0B7JVG1</accession>
<evidence type="ECO:0000313" key="2">
    <source>
        <dbReference type="EMBL" id="CEO46481.1"/>
    </source>
</evidence>
<feature type="compositionally biased region" description="Polar residues" evidence="1">
    <location>
        <begin position="114"/>
        <end position="123"/>
    </location>
</feature>
<proteinExistence type="predicted"/>
<gene>
    <name evidence="2" type="ORF">BN869_000002536_1</name>
</gene>
<sequence length="123" mass="13128">MNPSQIYQVQISSSGYDFRDTVIAIADKNSTSQNLLIQSPAALTSKEHVQVRQGLNPYTIVISQSPTDFLILEGPSGKGEYQLRATSDTIPFGIGGGNLLHGLAGRKSGGITKPPSSLSGRRR</sequence>
<feature type="region of interest" description="Disordered" evidence="1">
    <location>
        <begin position="103"/>
        <end position="123"/>
    </location>
</feature>